<evidence type="ECO:0000313" key="2">
    <source>
        <dbReference type="Proteomes" id="UP000030969"/>
    </source>
</evidence>
<organism evidence="1 2">
    <name type="scientific">Xanthomonas vesicatoria</name>
    <dbReference type="NCBI Taxonomy" id="56460"/>
    <lineage>
        <taxon>Bacteria</taxon>
        <taxon>Pseudomonadati</taxon>
        <taxon>Pseudomonadota</taxon>
        <taxon>Gammaproteobacteria</taxon>
        <taxon>Lysobacterales</taxon>
        <taxon>Lysobacteraceae</taxon>
        <taxon>Xanthomonas</taxon>
    </lineage>
</organism>
<reference evidence="1 2" key="1">
    <citation type="submission" date="2014-11" db="EMBL/GenBank/DDBJ databases">
        <title>Draft Genome Sequences of Xanthomonas vesicatoria Strains from the Balkan Peninsula.</title>
        <authorList>
            <person name="Vancheva T."/>
            <person name="Lefeuvre P."/>
            <person name="Bogatzevska N."/>
            <person name="Moncheva P."/>
            <person name="Koebnik R."/>
        </authorList>
    </citation>
    <scope>NUCLEOTIDE SEQUENCE [LARGE SCALE GENOMIC DNA]</scope>
    <source>
        <strain evidence="1 2">53M</strain>
    </source>
</reference>
<name>A0AAJ0J2E5_9XANT</name>
<dbReference type="Proteomes" id="UP000030969">
    <property type="component" value="Unassembled WGS sequence"/>
</dbReference>
<dbReference type="EMBL" id="JSYJ01000004">
    <property type="protein sequence ID" value="KHM98421.1"/>
    <property type="molecule type" value="Genomic_DNA"/>
</dbReference>
<protein>
    <submittedName>
        <fullName evidence="1">Uncharacterized protein</fullName>
    </submittedName>
</protein>
<comment type="caution">
    <text evidence="1">The sequence shown here is derived from an EMBL/GenBank/DDBJ whole genome shotgun (WGS) entry which is preliminary data.</text>
</comment>
<gene>
    <name evidence="1" type="ORF">OR61_01345</name>
</gene>
<evidence type="ECO:0000313" key="1">
    <source>
        <dbReference type="EMBL" id="KHM98421.1"/>
    </source>
</evidence>
<proteinExistence type="predicted"/>
<accession>A0AAJ0J2E5</accession>
<dbReference type="AlphaFoldDB" id="A0AAJ0J2E5"/>
<sequence length="64" mass="7220">MNLCAKIFGANELLECCRPLTSFILEIFMSKEIIEALHGGQPVIACNQARSKLRNSIKEHFILD</sequence>